<evidence type="ECO:0000313" key="7">
    <source>
        <dbReference type="EMBL" id="KAL0057934.1"/>
    </source>
</evidence>
<dbReference type="PROSITE" id="PS51679">
    <property type="entry name" value="SAM_MT_C5"/>
    <property type="match status" value="1"/>
</dbReference>
<keyword evidence="8" id="KW-1185">Reference proteome</keyword>
<gene>
    <name evidence="7" type="ORF">AAF712_015398</name>
</gene>
<keyword evidence="3 5" id="KW-0808">Transferase</keyword>
<dbReference type="EC" id="2.1.1.37" evidence="1"/>
<dbReference type="Gene3D" id="3.40.50.150">
    <property type="entry name" value="Vaccinia Virus protein VP39"/>
    <property type="match status" value="1"/>
</dbReference>
<evidence type="ECO:0000256" key="6">
    <source>
        <dbReference type="SAM" id="MobiDB-lite"/>
    </source>
</evidence>
<feature type="region of interest" description="Disordered" evidence="6">
    <location>
        <begin position="722"/>
        <end position="746"/>
    </location>
</feature>
<name>A0ABR2Z9P2_9AGAR</name>
<feature type="compositionally biased region" description="Basic and acidic residues" evidence="6">
    <location>
        <begin position="1438"/>
        <end position="1450"/>
    </location>
</feature>
<comment type="similarity">
    <text evidence="5">Belongs to the class I-like SAM-binding methyltransferase superfamily. C5-methyltransferase family.</text>
</comment>
<protein>
    <recommendedName>
        <fullName evidence="1">DNA (cytosine-5-)-methyltransferase</fullName>
        <ecNumber evidence="1">2.1.1.37</ecNumber>
    </recommendedName>
</protein>
<keyword evidence="2 5" id="KW-0489">Methyltransferase</keyword>
<organism evidence="7 8">
    <name type="scientific">Marasmius tenuissimus</name>
    <dbReference type="NCBI Taxonomy" id="585030"/>
    <lineage>
        <taxon>Eukaryota</taxon>
        <taxon>Fungi</taxon>
        <taxon>Dikarya</taxon>
        <taxon>Basidiomycota</taxon>
        <taxon>Agaricomycotina</taxon>
        <taxon>Agaricomycetes</taxon>
        <taxon>Agaricomycetidae</taxon>
        <taxon>Agaricales</taxon>
        <taxon>Marasmiineae</taxon>
        <taxon>Marasmiaceae</taxon>
        <taxon>Marasmius</taxon>
    </lineage>
</organism>
<feature type="compositionally biased region" description="Polar residues" evidence="6">
    <location>
        <begin position="589"/>
        <end position="598"/>
    </location>
</feature>
<keyword evidence="4 5" id="KW-0949">S-adenosyl-L-methionine</keyword>
<proteinExistence type="inferred from homology"/>
<dbReference type="PANTHER" id="PTHR10629:SF52">
    <property type="entry name" value="DNA (CYTOSINE-5)-METHYLTRANSFERASE 1"/>
    <property type="match status" value="1"/>
</dbReference>
<dbReference type="InterPro" id="IPR001525">
    <property type="entry name" value="C5_MeTfrase"/>
</dbReference>
<evidence type="ECO:0000313" key="8">
    <source>
        <dbReference type="Proteomes" id="UP001437256"/>
    </source>
</evidence>
<feature type="region of interest" description="Disordered" evidence="6">
    <location>
        <begin position="1430"/>
        <end position="1456"/>
    </location>
</feature>
<dbReference type="Gene3D" id="3.90.120.10">
    <property type="entry name" value="DNA Methylase, subunit A, domain 2"/>
    <property type="match status" value="1"/>
</dbReference>
<feature type="region of interest" description="Disordered" evidence="6">
    <location>
        <begin position="574"/>
        <end position="598"/>
    </location>
</feature>
<dbReference type="PANTHER" id="PTHR10629">
    <property type="entry name" value="CYTOSINE-SPECIFIC METHYLTRANSFERASE"/>
    <property type="match status" value="1"/>
</dbReference>
<evidence type="ECO:0000256" key="1">
    <source>
        <dbReference type="ARBA" id="ARBA00011975"/>
    </source>
</evidence>
<dbReference type="EMBL" id="JBBXMP010000405">
    <property type="protein sequence ID" value="KAL0057934.1"/>
    <property type="molecule type" value="Genomic_DNA"/>
</dbReference>
<reference evidence="7 8" key="1">
    <citation type="submission" date="2024-05" db="EMBL/GenBank/DDBJ databases">
        <title>A draft genome resource for the thread blight pathogen Marasmius tenuissimus strain MS-2.</title>
        <authorList>
            <person name="Yulfo-Soto G.E."/>
            <person name="Baruah I.K."/>
            <person name="Amoako-Attah I."/>
            <person name="Bukari Y."/>
            <person name="Meinhardt L.W."/>
            <person name="Bailey B.A."/>
            <person name="Cohen S.P."/>
        </authorList>
    </citation>
    <scope>NUCLEOTIDE SEQUENCE [LARGE SCALE GENOMIC DNA]</scope>
    <source>
        <strain evidence="7 8">MS-2</strain>
    </source>
</reference>
<dbReference type="InterPro" id="IPR050390">
    <property type="entry name" value="C5-Methyltransferase"/>
</dbReference>
<evidence type="ECO:0000256" key="4">
    <source>
        <dbReference type="ARBA" id="ARBA00022691"/>
    </source>
</evidence>
<evidence type="ECO:0000256" key="5">
    <source>
        <dbReference type="PROSITE-ProRule" id="PRU01016"/>
    </source>
</evidence>
<dbReference type="InterPro" id="IPR029063">
    <property type="entry name" value="SAM-dependent_MTases_sf"/>
</dbReference>
<dbReference type="SUPFAM" id="SSF53335">
    <property type="entry name" value="S-adenosyl-L-methionine-dependent methyltransferases"/>
    <property type="match status" value="1"/>
</dbReference>
<dbReference type="Pfam" id="PF00145">
    <property type="entry name" value="DNA_methylase"/>
    <property type="match status" value="1"/>
</dbReference>
<accession>A0ABR2Z9P2</accession>
<feature type="compositionally biased region" description="Polar residues" evidence="6">
    <location>
        <begin position="835"/>
        <end position="848"/>
    </location>
</feature>
<evidence type="ECO:0000256" key="3">
    <source>
        <dbReference type="ARBA" id="ARBA00022679"/>
    </source>
</evidence>
<feature type="compositionally biased region" description="Polar residues" evidence="6">
    <location>
        <begin position="792"/>
        <end position="810"/>
    </location>
</feature>
<evidence type="ECO:0000256" key="2">
    <source>
        <dbReference type="ARBA" id="ARBA00022603"/>
    </source>
</evidence>
<feature type="region of interest" description="Disordered" evidence="6">
    <location>
        <begin position="792"/>
        <end position="819"/>
    </location>
</feature>
<dbReference type="Proteomes" id="UP001437256">
    <property type="component" value="Unassembled WGS sequence"/>
</dbReference>
<feature type="region of interest" description="Disordered" evidence="6">
    <location>
        <begin position="835"/>
        <end position="881"/>
    </location>
</feature>
<comment type="caution">
    <text evidence="7">The sequence shown here is derived from an EMBL/GenBank/DDBJ whole genome shotgun (WGS) entry which is preliminary data.</text>
</comment>
<feature type="non-terminal residue" evidence="7">
    <location>
        <position position="1"/>
    </location>
</feature>
<feature type="compositionally biased region" description="Basic and acidic residues" evidence="6">
    <location>
        <begin position="574"/>
        <end position="588"/>
    </location>
</feature>
<sequence>VALGYINFKITRDEKASNTTTYNSDSESDQDGSSFRSELVLYNHRVQLTSNVLGMGVTDKRGDDLDLIGGHGEGMKVGILALVRNGHEVNYYTSGERWKFVISSRRKQSPPELRAVITPNTAHKNHEGLRVTVKGLKMEQLNDYFDGILFLHPPPPDTILQTRQPSTSSRGYICVGEKYLSKLYCKGLFVRDYKENMQADVDDDLSDDDDSESDTTRPDRNCLHYGYDLLRDLKLGRDRDIPSATDITQLVMLLWINLLAEEVYDLQALSSPAERPTPLADRFLDLYEDDPRCVDIADARWFLGKKYGDPNASRVVRHLWSTYRARKRKEHNDTDIWVYDPRLNDAEEQQKIIRSLSAVSVTPPDDLLKLFQDYKLVRSPDEEQKRRFKSLPDSTNTSSIFAQHARHLINITRDSQTALQGHSCSWRCDSGTDGMALDLDVFIADNTLFLNDRNLSFEFVHSAEKGGSTSCPALDPNTDPNVLSIVCDCSVQSLVNQIVQNCYPKASNRQLSKHLRDMNNLFLLLPRNISFTYKSSDDPSRAGQHPLDVNIRWSTQVHEASNFILELQSGKDSLNRTIKEPESDHSSEEAPTSTTNVQSISSTILTSIDPFISLPNLVPGETYNVQVCARRTTRVAYSVPRVLECPLDRVRNLTATVANKELVVQFASVLHSVRYVITVLFANAEEEVFDTLDTKWAHEIGDLQAKSVSVVGISSRGVRSFEESTIRPQSIIPTPPREPSEDGVAAAGHTMDHPIVLQGDPDSDSDFEMELIPHTPARGTRSVSDGELFQTPLQRSVGGSTSASGKQPSATARVRAPPSHTAISVVPHIATSFSTRQPVPQQQPTNLSPRCDNLLPTPPPTISPSSSQAGSGVEGKEDEDDDWIPENLVEPLQPHSSDGTTGTVRYHEYPSAVVGQYKISKDDWVEVQFGKSSAARGRRFVHFLLYIDGIWLKRTGGHDQRVLQCRRYLSESDFRNPSLFQDPTKFCRFKDLSTKDRELFLVDPAGSPCVDVPVDDIADIISVHNEYHGVAPEFQDSKTCSFSCRWGVGLHPTSRYLAFLLDDDAPLALPPKPRSCGVADFRCGAGGFSQGFVESGWDVHVGVDPDGGACNTFKFNRPVADIHHTQVDTFLTEVRKGHIYQPRPTYAVALMSQPTLQAGPASLTDTSHDWQALNTCSQVADDLDAHHILVEGNIGLVRPRNLHHLHQLMISLKRVGRQCLLAVLDAADFGAPTFRRRVYLAASKVGLTVPNFPTPTHGKSRLPYVTVREAIGDLDLKNPRTDRNTGNPIFFAHREVGKYALSMGATDIIENHAMSDIAGDWLVAEWDQPLGSLRPVYNNQWRCVHPSKTRAFSPRELARMMGFPDEYSFSGGVKAQIEQIGNAKVCPLVAQAFGETFRDALLHDYPGLVLHDSGQDDVIAEVVQDSLNDVPELGTQKRGLDDGGRSDITRKRSRHY</sequence>
<comment type="caution">
    <text evidence="5">Lacks conserved residue(s) required for the propagation of feature annotation.</text>
</comment>